<sequence>MEVNSSVTDVSWSPNDQTLASSSWDNTIKLWTISLDLDQLMVWGCEWMKDYLENSSSVSEEDRHLCEGVTGAPHSTSNP</sequence>
<dbReference type="STRING" id="671072.PL9214430044"/>
<accession>A0A1J1LHU8</accession>
<dbReference type="AlphaFoldDB" id="A0A1J1LHU8"/>
<keyword evidence="1" id="KW-0853">WD repeat</keyword>
<feature type="repeat" description="WD" evidence="1">
    <location>
        <begin position="1"/>
        <end position="34"/>
    </location>
</feature>
<evidence type="ECO:0000256" key="1">
    <source>
        <dbReference type="PROSITE-ProRule" id="PRU00221"/>
    </source>
</evidence>
<dbReference type="InterPro" id="IPR015943">
    <property type="entry name" value="WD40/YVTN_repeat-like_dom_sf"/>
</dbReference>
<protein>
    <submittedName>
        <fullName evidence="2">Uncharacterized protein</fullName>
    </submittedName>
</protein>
<dbReference type="SUPFAM" id="SSF50978">
    <property type="entry name" value="WD40 repeat-like"/>
    <property type="match status" value="1"/>
</dbReference>
<evidence type="ECO:0000313" key="3">
    <source>
        <dbReference type="Proteomes" id="UP000184315"/>
    </source>
</evidence>
<dbReference type="Proteomes" id="UP000184315">
    <property type="component" value="Unassembled WGS sequence"/>
</dbReference>
<dbReference type="InterPro" id="IPR001680">
    <property type="entry name" value="WD40_rpt"/>
</dbReference>
<dbReference type="InterPro" id="IPR036322">
    <property type="entry name" value="WD40_repeat_dom_sf"/>
</dbReference>
<dbReference type="PROSITE" id="PS50294">
    <property type="entry name" value="WD_REPEATS_REGION"/>
    <property type="match status" value="1"/>
</dbReference>
<organism evidence="2 3">
    <name type="scientific">Planktothrix tepida PCC 9214</name>
    <dbReference type="NCBI Taxonomy" id="671072"/>
    <lineage>
        <taxon>Bacteria</taxon>
        <taxon>Bacillati</taxon>
        <taxon>Cyanobacteriota</taxon>
        <taxon>Cyanophyceae</taxon>
        <taxon>Oscillatoriophycideae</taxon>
        <taxon>Oscillatoriales</taxon>
        <taxon>Microcoleaceae</taxon>
        <taxon>Planktothrix</taxon>
    </lineage>
</organism>
<proteinExistence type="predicted"/>
<name>A0A1J1LHU8_9CYAN</name>
<dbReference type="EMBL" id="CZDF01000148">
    <property type="protein sequence ID" value="CUR32072.1"/>
    <property type="molecule type" value="Genomic_DNA"/>
</dbReference>
<dbReference type="Pfam" id="PF00400">
    <property type="entry name" value="WD40"/>
    <property type="match status" value="1"/>
</dbReference>
<dbReference type="PROSITE" id="PS50082">
    <property type="entry name" value="WD_REPEATS_2"/>
    <property type="match status" value="1"/>
</dbReference>
<keyword evidence="3" id="KW-1185">Reference proteome</keyword>
<evidence type="ECO:0000313" key="2">
    <source>
        <dbReference type="EMBL" id="CUR32072.1"/>
    </source>
</evidence>
<reference evidence="3" key="1">
    <citation type="submission" date="2015-10" db="EMBL/GenBank/DDBJ databases">
        <authorList>
            <person name="Regsiter A."/>
            <person name="william w."/>
        </authorList>
    </citation>
    <scope>NUCLEOTIDE SEQUENCE [LARGE SCALE GENOMIC DNA]</scope>
</reference>
<dbReference type="Gene3D" id="2.130.10.10">
    <property type="entry name" value="YVTN repeat-like/Quinoprotein amine dehydrogenase"/>
    <property type="match status" value="1"/>
</dbReference>
<gene>
    <name evidence="2" type="ORF">PL9214430044</name>
</gene>
<dbReference type="RefSeq" id="WP_072718835.1">
    <property type="nucleotide sequence ID" value="NZ_LN889796.1"/>
</dbReference>